<dbReference type="EnsemblMetazoa" id="GAUT004790-RA">
    <property type="protein sequence ID" value="GAUT004790-PA"/>
    <property type="gene ID" value="GAUT004790"/>
</dbReference>
<sequence length="178" mass="19463">MYGGCTKTAIHGPFNTPTTATSTANDIVNTANAVSGQSTGGARTITGGGNDQIQMAAANPSQTGLDQQQQQQAASSSTPVAHHSQHQQQQQQQHPLHHQHLPHQQCNCYLPVLKPDVLLNTDRGLFKVYCFIKEFIGSYNNIVAGNHHVPPWRNRLARSAVNRKVIVYIINFDTTSIE</sequence>
<name>A0A1A9UH75_GLOAU</name>
<reference evidence="2" key="1">
    <citation type="submission" date="2020-05" db="UniProtKB">
        <authorList>
            <consortium name="EnsemblMetazoa"/>
        </authorList>
    </citation>
    <scope>IDENTIFICATION</scope>
    <source>
        <strain evidence="2">TTRI</strain>
    </source>
</reference>
<protein>
    <submittedName>
        <fullName evidence="2">Uncharacterized protein</fullName>
    </submittedName>
</protein>
<evidence type="ECO:0000313" key="3">
    <source>
        <dbReference type="Proteomes" id="UP000078200"/>
    </source>
</evidence>
<evidence type="ECO:0000313" key="2">
    <source>
        <dbReference type="EnsemblMetazoa" id="GAUT004790-PA"/>
    </source>
</evidence>
<feature type="region of interest" description="Disordered" evidence="1">
    <location>
        <begin position="34"/>
        <end position="98"/>
    </location>
</feature>
<keyword evidence="3" id="KW-1185">Reference proteome</keyword>
<accession>A0A1A9UH75</accession>
<dbReference type="VEuPathDB" id="VectorBase:GAUT004790"/>
<evidence type="ECO:0000256" key="1">
    <source>
        <dbReference type="SAM" id="MobiDB-lite"/>
    </source>
</evidence>
<dbReference type="AlphaFoldDB" id="A0A1A9UH75"/>
<proteinExistence type="predicted"/>
<organism evidence="2 3">
    <name type="scientific">Glossina austeni</name>
    <name type="common">Savannah tsetse fly</name>
    <dbReference type="NCBI Taxonomy" id="7395"/>
    <lineage>
        <taxon>Eukaryota</taxon>
        <taxon>Metazoa</taxon>
        <taxon>Ecdysozoa</taxon>
        <taxon>Arthropoda</taxon>
        <taxon>Hexapoda</taxon>
        <taxon>Insecta</taxon>
        <taxon>Pterygota</taxon>
        <taxon>Neoptera</taxon>
        <taxon>Endopterygota</taxon>
        <taxon>Diptera</taxon>
        <taxon>Brachycera</taxon>
        <taxon>Muscomorpha</taxon>
        <taxon>Hippoboscoidea</taxon>
        <taxon>Glossinidae</taxon>
        <taxon>Glossina</taxon>
    </lineage>
</organism>
<feature type="compositionally biased region" description="Low complexity" evidence="1">
    <location>
        <begin position="67"/>
        <end position="77"/>
    </location>
</feature>
<dbReference type="Proteomes" id="UP000078200">
    <property type="component" value="Unassembled WGS sequence"/>
</dbReference>